<name>A0A1I6JGB4_9MICO</name>
<dbReference type="PANTHER" id="PTHR43300">
    <property type="entry name" value="ACETYLTRANSFERASE"/>
    <property type="match status" value="1"/>
</dbReference>
<sequence>MAEEIIVIGAGGFGRETLDVIAAINAAAPEPVWHVLGVVDDAPAEIQAERLRDREIRLLGGVDASRALFERAYYVVGIGAPDTRARIAERVEAWGARPATLLHPAATIGTRVTISAGSVVCGGVQISTNVRLGRHTHINPAAIVGHDSTLSDFVSVNPGAIISGEVAVGGGALVGAGAIVLQGLAIGAGAIVGAGACVTKTVEPGTVVVGIPARAKEKHS</sequence>
<dbReference type="InterPro" id="IPR020019">
    <property type="entry name" value="AcTrfase_PglD-like"/>
</dbReference>
<dbReference type="AlphaFoldDB" id="A0A1I6JGB4"/>
<dbReference type="InterPro" id="IPR041561">
    <property type="entry name" value="PglD_N"/>
</dbReference>
<dbReference type="Gene3D" id="2.160.10.10">
    <property type="entry name" value="Hexapeptide repeat proteins"/>
    <property type="match status" value="1"/>
</dbReference>
<dbReference type="InterPro" id="IPR011004">
    <property type="entry name" value="Trimer_LpxA-like_sf"/>
</dbReference>
<dbReference type="PANTHER" id="PTHR43300:SF7">
    <property type="entry name" value="UDP-N-ACETYLBACILLOSAMINE N-ACETYLTRANSFERASE"/>
    <property type="match status" value="1"/>
</dbReference>
<dbReference type="SUPFAM" id="SSF51161">
    <property type="entry name" value="Trimeric LpxA-like enzymes"/>
    <property type="match status" value="1"/>
</dbReference>
<feature type="domain" description="PglD N-terminal" evidence="5">
    <location>
        <begin position="4"/>
        <end position="91"/>
    </location>
</feature>
<evidence type="ECO:0000256" key="3">
    <source>
        <dbReference type="PIRSR" id="PIRSR620019-1"/>
    </source>
</evidence>
<dbReference type="PROSITE" id="PS00101">
    <property type="entry name" value="HEXAPEP_TRANSFERASES"/>
    <property type="match status" value="1"/>
</dbReference>
<dbReference type="Pfam" id="PF17836">
    <property type="entry name" value="PglD_N"/>
    <property type="match status" value="1"/>
</dbReference>
<dbReference type="RefSeq" id="WP_091742389.1">
    <property type="nucleotide sequence ID" value="NZ_FOYR01000005.1"/>
</dbReference>
<evidence type="ECO:0000256" key="1">
    <source>
        <dbReference type="ARBA" id="ARBA00022679"/>
    </source>
</evidence>
<keyword evidence="1" id="KW-0808">Transferase</keyword>
<accession>A0A1I6JGB4</accession>
<dbReference type="Gene3D" id="3.40.50.20">
    <property type="match status" value="1"/>
</dbReference>
<dbReference type="EMBL" id="FOYR01000005">
    <property type="protein sequence ID" value="SFR78001.1"/>
    <property type="molecule type" value="Genomic_DNA"/>
</dbReference>
<feature type="site" description="Increases basicity of active site His" evidence="3">
    <location>
        <position position="147"/>
    </location>
</feature>
<gene>
    <name evidence="6" type="ORF">SAMN04488591_3557</name>
</gene>
<reference evidence="7" key="1">
    <citation type="submission" date="2016-10" db="EMBL/GenBank/DDBJ databases">
        <authorList>
            <person name="Varghese N."/>
            <person name="Submissions S."/>
        </authorList>
    </citation>
    <scope>NUCLEOTIDE SEQUENCE [LARGE SCALE GENOMIC DNA]</scope>
    <source>
        <strain evidence="7">CL127</strain>
    </source>
</reference>
<dbReference type="Proteomes" id="UP000198877">
    <property type="component" value="Unassembled WGS sequence"/>
</dbReference>
<feature type="active site" description="Proton acceptor" evidence="3">
    <location>
        <position position="146"/>
    </location>
</feature>
<evidence type="ECO:0000256" key="2">
    <source>
        <dbReference type="ARBA" id="ARBA00022737"/>
    </source>
</evidence>
<evidence type="ECO:0000313" key="6">
    <source>
        <dbReference type="EMBL" id="SFR78001.1"/>
    </source>
</evidence>
<dbReference type="GO" id="GO:0016740">
    <property type="term" value="F:transferase activity"/>
    <property type="evidence" value="ECO:0007669"/>
    <property type="project" value="UniProtKB-KW"/>
</dbReference>
<proteinExistence type="predicted"/>
<dbReference type="NCBIfam" id="TIGR03570">
    <property type="entry name" value="NeuD_NnaD"/>
    <property type="match status" value="1"/>
</dbReference>
<organism evidence="6 7">
    <name type="scientific">Microbacterium azadirachtae</name>
    <dbReference type="NCBI Taxonomy" id="582680"/>
    <lineage>
        <taxon>Bacteria</taxon>
        <taxon>Bacillati</taxon>
        <taxon>Actinomycetota</taxon>
        <taxon>Actinomycetes</taxon>
        <taxon>Micrococcales</taxon>
        <taxon>Microbacteriaceae</taxon>
        <taxon>Microbacterium</taxon>
    </lineage>
</organism>
<dbReference type="InterPro" id="IPR018357">
    <property type="entry name" value="Hexapep_transf_CS"/>
</dbReference>
<evidence type="ECO:0000256" key="4">
    <source>
        <dbReference type="PIRSR" id="PIRSR620019-2"/>
    </source>
</evidence>
<keyword evidence="2" id="KW-0677">Repeat</keyword>
<protein>
    <recommendedName>
        <fullName evidence="5">PglD N-terminal domain-containing protein</fullName>
    </recommendedName>
</protein>
<evidence type="ECO:0000313" key="7">
    <source>
        <dbReference type="Proteomes" id="UP000198877"/>
    </source>
</evidence>
<dbReference type="InterPro" id="IPR050179">
    <property type="entry name" value="Trans_hexapeptide_repeat"/>
</dbReference>
<feature type="binding site" evidence="4">
    <location>
        <position position="79"/>
    </location>
    <ligand>
        <name>substrate</name>
    </ligand>
</feature>
<evidence type="ECO:0000259" key="5">
    <source>
        <dbReference type="Pfam" id="PF17836"/>
    </source>
</evidence>